<proteinExistence type="predicted"/>
<dbReference type="EMBL" id="CAVMJV010000011">
    <property type="protein sequence ID" value="CAK5043509.1"/>
    <property type="molecule type" value="Genomic_DNA"/>
</dbReference>
<name>A0ACB0YEI3_MELEN</name>
<evidence type="ECO:0000313" key="2">
    <source>
        <dbReference type="Proteomes" id="UP001497535"/>
    </source>
</evidence>
<comment type="caution">
    <text evidence="1">The sequence shown here is derived from an EMBL/GenBank/DDBJ whole genome shotgun (WGS) entry which is preliminary data.</text>
</comment>
<evidence type="ECO:0000313" key="1">
    <source>
        <dbReference type="EMBL" id="CAK5043509.1"/>
    </source>
</evidence>
<organism evidence="1 2">
    <name type="scientific">Meloidogyne enterolobii</name>
    <name type="common">Root-knot nematode worm</name>
    <name type="synonym">Meloidogyne mayaguensis</name>
    <dbReference type="NCBI Taxonomy" id="390850"/>
    <lineage>
        <taxon>Eukaryota</taxon>
        <taxon>Metazoa</taxon>
        <taxon>Ecdysozoa</taxon>
        <taxon>Nematoda</taxon>
        <taxon>Chromadorea</taxon>
        <taxon>Rhabditida</taxon>
        <taxon>Tylenchina</taxon>
        <taxon>Tylenchomorpha</taxon>
        <taxon>Tylenchoidea</taxon>
        <taxon>Meloidogynidae</taxon>
        <taxon>Meloidogyninae</taxon>
        <taxon>Meloidogyne</taxon>
    </lineage>
</organism>
<protein>
    <submittedName>
        <fullName evidence="1">Uncharacterized protein</fullName>
    </submittedName>
</protein>
<sequence length="150" mass="17742">MFLEYVMALLYLPQKRELIISLSRAYDLLPRPNENDRNPYIKLFLLPDRSERSRRQSKVITGTQSPVWEEHFFYEDLDENELANRVLEVTLWDYDAFESHSFLGEALIDLSQAPLNNQPHVYTLLDMDDDNPIRVVRNLIMGLPNKKNFL</sequence>
<accession>A0ACB0YEI3</accession>
<reference evidence="1" key="1">
    <citation type="submission" date="2023-11" db="EMBL/GenBank/DDBJ databases">
        <authorList>
            <person name="Poullet M."/>
        </authorList>
    </citation>
    <scope>NUCLEOTIDE SEQUENCE</scope>
    <source>
        <strain evidence="1">E1834</strain>
    </source>
</reference>
<dbReference type="Proteomes" id="UP001497535">
    <property type="component" value="Unassembled WGS sequence"/>
</dbReference>
<keyword evidence="2" id="KW-1185">Reference proteome</keyword>
<gene>
    <name evidence="1" type="ORF">MENTE1834_LOCUS11151</name>
</gene>